<gene>
    <name evidence="1" type="ORF">FRZ06_17050</name>
</gene>
<accession>A0ACD1AER7</accession>
<sequence>MIGKKRWSSIRWKIVFIYFLLVFIATTIIGVFIMSQLEAYYKGSISYNITRMVEESMLRTSLQEYGDLASHQAEIQINIDNWGRRVQQEIFVIDDELTIIASNNENLILKSAVGFLNQDLIVSGLSGKIDEKDEVIESLKKETPVKSLVFPIGEEDAIKGVLYIREDMTSVYDTINKSKLIFVQAMAIALLITVVLGFFIARSITVPINDVTEKAEKMAKGDFSQEVSVKSDDEIGRLAEMFNLLRQQLNLTLSEISNEKSKLETILKYMADGLIAVDLSGHIIHANPAAMAMLSITADDMENRYYDDIIRNYNEGLMFDKLRENSKDGGNSDIFFYGGSTFAVRYDRFKDENAQDVGIIMILQDITERQKLENMQTDFVANVSHELKTPLTTIKSYTETLLDGHVDDKETETQFLGIIDAEADRMNRLVKELLQLSRMEYKQEKWNKKESNLISLLKSVVTKVEITAKNKNQHMNCIFDESQKIMAVIDRDGIEQVLLNVLSNAIKYTQEGGRIDIDALRKDRWAQIIVTDNGIGIPEKELSRVFERFFRVDKARSRAMGGTGLGLAISKQIVEEHKGTIEIESKEGRGAKVTVTLPLSHARGIKDIV</sequence>
<keyword evidence="1" id="KW-0808">Transferase</keyword>
<evidence type="ECO:0000313" key="2">
    <source>
        <dbReference type="Proteomes" id="UP000594014"/>
    </source>
</evidence>
<name>A0ACD1AER7_9FIRM</name>
<dbReference type="EMBL" id="CP042469">
    <property type="protein sequence ID" value="QOX64931.1"/>
    <property type="molecule type" value="Genomic_DNA"/>
</dbReference>
<organism evidence="1 2">
    <name type="scientific">Anoxybacterium hadale</name>
    <dbReference type="NCBI Taxonomy" id="3408580"/>
    <lineage>
        <taxon>Bacteria</taxon>
        <taxon>Bacillati</taxon>
        <taxon>Bacillota</taxon>
        <taxon>Clostridia</taxon>
        <taxon>Peptostreptococcales</taxon>
        <taxon>Anaerovoracaceae</taxon>
        <taxon>Anoxybacterium</taxon>
    </lineage>
</organism>
<proteinExistence type="predicted"/>
<reference evidence="1" key="1">
    <citation type="submission" date="2019-08" db="EMBL/GenBank/DDBJ databases">
        <title>Genome sequence of Clostridiales bacterium MT110.</title>
        <authorList>
            <person name="Cao J."/>
        </authorList>
    </citation>
    <scope>NUCLEOTIDE SEQUENCE</scope>
    <source>
        <strain evidence="1">MT110</strain>
    </source>
</reference>
<keyword evidence="1" id="KW-0418">Kinase</keyword>
<dbReference type="Proteomes" id="UP000594014">
    <property type="component" value="Chromosome"/>
</dbReference>
<protein>
    <submittedName>
        <fullName evidence="1">Cell wall metabolism sensor histidine kinase WalK</fullName>
    </submittedName>
</protein>
<evidence type="ECO:0000313" key="1">
    <source>
        <dbReference type="EMBL" id="QOX64931.1"/>
    </source>
</evidence>
<keyword evidence="2" id="KW-1185">Reference proteome</keyword>